<proteinExistence type="predicted"/>
<name>A0A5P2G371_9BACT</name>
<sequence length="159" mass="18194">MENPFLNPEEQLPNPGLNLSFIAKEYVKKTIKWTKFLAILSFILIGLMFISYAAVLLKSMGAIGIIALIFAAALLSLNVIPTIYLFQFSKYSKLALENDNNEYWEIALKYQSKLYQFIGILIIVVVAFYLIMFLCFGSFIMTQFRSQMQSINVQDTNAF</sequence>
<accession>A0A5P2G371</accession>
<feature type="transmembrane region" description="Helical" evidence="1">
    <location>
        <begin position="117"/>
        <end position="141"/>
    </location>
</feature>
<organism evidence="2 3">
    <name type="scientific">Rhizosphaericola mali</name>
    <dbReference type="NCBI Taxonomy" id="2545455"/>
    <lineage>
        <taxon>Bacteria</taxon>
        <taxon>Pseudomonadati</taxon>
        <taxon>Bacteroidota</taxon>
        <taxon>Chitinophagia</taxon>
        <taxon>Chitinophagales</taxon>
        <taxon>Chitinophagaceae</taxon>
        <taxon>Rhizosphaericola</taxon>
    </lineage>
</organism>
<dbReference type="AlphaFoldDB" id="A0A5P2G371"/>
<dbReference type="EMBL" id="CP044016">
    <property type="protein sequence ID" value="QES89168.1"/>
    <property type="molecule type" value="Genomic_DNA"/>
</dbReference>
<feature type="transmembrane region" description="Helical" evidence="1">
    <location>
        <begin position="63"/>
        <end position="86"/>
    </location>
</feature>
<evidence type="ECO:0000313" key="2">
    <source>
        <dbReference type="EMBL" id="QES89168.1"/>
    </source>
</evidence>
<feature type="transmembrane region" description="Helical" evidence="1">
    <location>
        <begin position="36"/>
        <end position="57"/>
    </location>
</feature>
<dbReference type="OrthoDB" id="1121797at2"/>
<dbReference type="RefSeq" id="WP_131330114.1">
    <property type="nucleotide sequence ID" value="NZ_CP044016.1"/>
</dbReference>
<gene>
    <name evidence="2" type="ORF">E0W69_011010</name>
</gene>
<keyword evidence="1" id="KW-0472">Membrane</keyword>
<protein>
    <recommendedName>
        <fullName evidence="4">DUF5362 domain-containing protein</fullName>
    </recommendedName>
</protein>
<dbReference type="Proteomes" id="UP000292424">
    <property type="component" value="Chromosome"/>
</dbReference>
<keyword evidence="1" id="KW-1133">Transmembrane helix</keyword>
<evidence type="ECO:0000256" key="1">
    <source>
        <dbReference type="SAM" id="Phobius"/>
    </source>
</evidence>
<reference evidence="2 3" key="1">
    <citation type="submission" date="2019-09" db="EMBL/GenBank/DDBJ databases">
        <title>Complete genome sequence of Arachidicoccus sp. B3-10 isolated from apple orchard soil.</title>
        <authorList>
            <person name="Kim H.S."/>
            <person name="Han K.-I."/>
            <person name="Suh M.K."/>
            <person name="Lee K.C."/>
            <person name="Eom M.K."/>
            <person name="Kim J.-S."/>
            <person name="Kang S.W."/>
            <person name="Sin Y."/>
            <person name="Lee J.-S."/>
        </authorList>
    </citation>
    <scope>NUCLEOTIDE SEQUENCE [LARGE SCALE GENOMIC DNA]</scope>
    <source>
        <strain evidence="2 3">B3-10</strain>
    </source>
</reference>
<evidence type="ECO:0008006" key="4">
    <source>
        <dbReference type="Google" id="ProtNLM"/>
    </source>
</evidence>
<keyword evidence="3" id="KW-1185">Reference proteome</keyword>
<dbReference type="KEGG" id="arac:E0W69_011010"/>
<evidence type="ECO:0000313" key="3">
    <source>
        <dbReference type="Proteomes" id="UP000292424"/>
    </source>
</evidence>
<keyword evidence="1" id="KW-0812">Transmembrane</keyword>